<dbReference type="GO" id="GO:0047555">
    <property type="term" value="F:3',5'-cyclic-GMP phosphodiesterase activity"/>
    <property type="evidence" value="ECO:0007669"/>
    <property type="project" value="TreeGrafter"/>
</dbReference>
<dbReference type="STRING" id="343013.SAMN04489707_1002110"/>
<dbReference type="PANTHER" id="PTHR28283:SF1">
    <property type="entry name" value="3',5'-CYCLIC-NUCLEOTIDE PHOSPHODIESTERASE 1"/>
    <property type="match status" value="1"/>
</dbReference>
<gene>
    <name evidence="2" type="ORF">SAMN04489707_1002110</name>
</gene>
<protein>
    <submittedName>
        <fullName evidence="2">Ribonuclease BN, tRNA processing enzyme</fullName>
    </submittedName>
</protein>
<feature type="domain" description="Metallo-beta-lactamase" evidence="1">
    <location>
        <begin position="17"/>
        <end position="197"/>
    </location>
</feature>
<dbReference type="OrthoDB" id="9803916at2"/>
<dbReference type="Gene3D" id="3.60.15.10">
    <property type="entry name" value="Ribonuclease Z/Hydroxyacylglutathione hydrolase-like"/>
    <property type="match status" value="1"/>
</dbReference>
<name>A0A1I7FJN7_9BURK</name>
<dbReference type="PANTHER" id="PTHR28283">
    <property type="entry name" value="3',5'-CYCLIC-NUCLEOTIDE PHOSPHODIESTERASE 1"/>
    <property type="match status" value="1"/>
</dbReference>
<dbReference type="Pfam" id="PF12706">
    <property type="entry name" value="Lactamase_B_2"/>
    <property type="match status" value="1"/>
</dbReference>
<organism evidence="2 3">
    <name type="scientific">Paenacidovorax caeni</name>
    <dbReference type="NCBI Taxonomy" id="343013"/>
    <lineage>
        <taxon>Bacteria</taxon>
        <taxon>Pseudomonadati</taxon>
        <taxon>Pseudomonadota</taxon>
        <taxon>Betaproteobacteria</taxon>
        <taxon>Burkholderiales</taxon>
        <taxon>Comamonadaceae</taxon>
        <taxon>Paenacidovorax</taxon>
    </lineage>
</organism>
<dbReference type="RefSeq" id="WP_054255174.1">
    <property type="nucleotide sequence ID" value="NZ_CYIG01000005.1"/>
</dbReference>
<reference evidence="2 3" key="1">
    <citation type="submission" date="2016-10" db="EMBL/GenBank/DDBJ databases">
        <authorList>
            <person name="de Groot N.N."/>
        </authorList>
    </citation>
    <scope>NUCLEOTIDE SEQUENCE [LARGE SCALE GENOMIC DNA]</scope>
    <source>
        <strain evidence="2 3">R-24608</strain>
    </source>
</reference>
<dbReference type="Proteomes" id="UP000183656">
    <property type="component" value="Unassembled WGS sequence"/>
</dbReference>
<accession>A0A1I7FJN7</accession>
<dbReference type="SUPFAM" id="SSF56281">
    <property type="entry name" value="Metallo-hydrolase/oxidoreductase"/>
    <property type="match status" value="1"/>
</dbReference>
<dbReference type="CDD" id="cd07735">
    <property type="entry name" value="class_II_PDE_MBL-fold"/>
    <property type="match status" value="1"/>
</dbReference>
<dbReference type="InterPro" id="IPR036866">
    <property type="entry name" value="RibonucZ/Hydroxyglut_hydro"/>
</dbReference>
<evidence type="ECO:0000313" key="3">
    <source>
        <dbReference type="Proteomes" id="UP000183656"/>
    </source>
</evidence>
<keyword evidence="3" id="KW-1185">Reference proteome</keyword>
<dbReference type="GO" id="GO:0004115">
    <property type="term" value="F:3',5'-cyclic-AMP phosphodiesterase activity"/>
    <property type="evidence" value="ECO:0007669"/>
    <property type="project" value="InterPro"/>
</dbReference>
<proteinExistence type="predicted"/>
<sequence>MKVRVLGCSGAIARDCRTTAFLVDEHILVDAGTGVGDLTVDEMLAIDHVLLTHSHLDHIAALPLMLDAVGTRRSKPLTLHALPETISALQQHIFNGVIWPDFSQLPSSHAPFFRYAPINTGQQLEAAGIAVEVLPAVHTVPAVGYALRGSEGWWAFSGDTGPNPALWQRLNHMDIAMLVIETAFSGQEQELAQRSQHLAPSTLMEELAQWKPRRPCPVYITHAKPLETDRIMDEIYGLGADRAALTVHHDIRWLQAGQEFAI</sequence>
<dbReference type="InterPro" id="IPR001279">
    <property type="entry name" value="Metallo-B-lactamas"/>
</dbReference>
<dbReference type="EMBL" id="FPBX01000002">
    <property type="protein sequence ID" value="SFU36390.1"/>
    <property type="molecule type" value="Genomic_DNA"/>
</dbReference>
<dbReference type="AlphaFoldDB" id="A0A1I7FJN7"/>
<dbReference type="GO" id="GO:1902660">
    <property type="term" value="P:negative regulation of glucose mediated signaling pathway"/>
    <property type="evidence" value="ECO:0007669"/>
    <property type="project" value="TreeGrafter"/>
</dbReference>
<dbReference type="InterPro" id="IPR000396">
    <property type="entry name" value="Pdiesterase2"/>
</dbReference>
<evidence type="ECO:0000259" key="1">
    <source>
        <dbReference type="SMART" id="SM00849"/>
    </source>
</evidence>
<dbReference type="PRINTS" id="PR00388">
    <property type="entry name" value="PDIESTERASE2"/>
</dbReference>
<dbReference type="SMART" id="SM00849">
    <property type="entry name" value="Lactamase_B"/>
    <property type="match status" value="1"/>
</dbReference>
<evidence type="ECO:0000313" key="2">
    <source>
        <dbReference type="EMBL" id="SFU36390.1"/>
    </source>
</evidence>
<dbReference type="GO" id="GO:0006198">
    <property type="term" value="P:cAMP catabolic process"/>
    <property type="evidence" value="ECO:0007669"/>
    <property type="project" value="InterPro"/>
</dbReference>